<dbReference type="PROSITE" id="PS51645">
    <property type="entry name" value="PHR_CRY_ALPHA_BETA"/>
    <property type="match status" value="1"/>
</dbReference>
<feature type="compositionally biased region" description="Polar residues" evidence="8">
    <location>
        <begin position="24"/>
        <end position="33"/>
    </location>
</feature>
<dbReference type="GO" id="GO:0032922">
    <property type="term" value="P:circadian regulation of gene expression"/>
    <property type="evidence" value="ECO:0007669"/>
    <property type="project" value="TreeGrafter"/>
</dbReference>
<dbReference type="InterPro" id="IPR018394">
    <property type="entry name" value="DNA_photolyase_1_CS_C"/>
</dbReference>
<evidence type="ECO:0000313" key="10">
    <source>
        <dbReference type="EMBL" id="EXJ66486.1"/>
    </source>
</evidence>
<dbReference type="GO" id="GO:0003904">
    <property type="term" value="F:deoxyribodipyrimidine photo-lyase activity"/>
    <property type="evidence" value="ECO:0007669"/>
    <property type="project" value="TreeGrafter"/>
</dbReference>
<feature type="binding site" evidence="6">
    <location>
        <begin position="343"/>
        <end position="347"/>
    </location>
    <ligand>
        <name>FAD</name>
        <dbReference type="ChEBI" id="CHEBI:57692"/>
    </ligand>
</feature>
<dbReference type="InterPro" id="IPR014729">
    <property type="entry name" value="Rossmann-like_a/b/a_fold"/>
</dbReference>
<dbReference type="Gene3D" id="1.10.579.10">
    <property type="entry name" value="DNA Cyclobutane Dipyrimidine Photolyase, subunit A, domain 3"/>
    <property type="match status" value="1"/>
</dbReference>
<dbReference type="InterPro" id="IPR006050">
    <property type="entry name" value="DNA_photolyase_N"/>
</dbReference>
<dbReference type="PANTHER" id="PTHR11455:SF18">
    <property type="entry name" value="SI:CH1073-390K14.1"/>
    <property type="match status" value="1"/>
</dbReference>
<evidence type="ECO:0000256" key="5">
    <source>
        <dbReference type="ARBA" id="ARBA00022991"/>
    </source>
</evidence>
<evidence type="ECO:0000259" key="9">
    <source>
        <dbReference type="PROSITE" id="PS51645"/>
    </source>
</evidence>
<evidence type="ECO:0000256" key="7">
    <source>
        <dbReference type="PIRSR" id="PIRSR602081-2"/>
    </source>
</evidence>
<dbReference type="SUPFAM" id="SSF48173">
    <property type="entry name" value="Cryptochrome/photolyase FAD-binding domain"/>
    <property type="match status" value="1"/>
</dbReference>
<name>W9WPA5_9EURO</name>
<dbReference type="PROSITE" id="PS00394">
    <property type="entry name" value="DNA_PHOTOLYASES_1_1"/>
    <property type="match status" value="1"/>
</dbReference>
<dbReference type="GO" id="GO:0006139">
    <property type="term" value="P:nucleobase-containing compound metabolic process"/>
    <property type="evidence" value="ECO:0007669"/>
    <property type="project" value="UniProtKB-ARBA"/>
</dbReference>
<evidence type="ECO:0000256" key="1">
    <source>
        <dbReference type="ARBA" id="ARBA00001932"/>
    </source>
</evidence>
<dbReference type="Gene3D" id="3.40.50.620">
    <property type="entry name" value="HUPs"/>
    <property type="match status" value="1"/>
</dbReference>
<dbReference type="InterPro" id="IPR005101">
    <property type="entry name" value="Cryptochr/Photolyase_FAD-bd"/>
</dbReference>
<dbReference type="eggNOG" id="KOG0133">
    <property type="taxonomic scope" value="Eukaryota"/>
</dbReference>
<evidence type="ECO:0000256" key="3">
    <source>
        <dbReference type="ARBA" id="ARBA00022630"/>
    </source>
</evidence>
<dbReference type="PANTHER" id="PTHR11455">
    <property type="entry name" value="CRYPTOCHROME"/>
    <property type="match status" value="1"/>
</dbReference>
<comment type="cofactor">
    <cofactor evidence="6">
        <name>FAD</name>
        <dbReference type="ChEBI" id="CHEBI:57692"/>
    </cofactor>
    <text evidence="6">Binds 1 FAD per subunit.</text>
</comment>
<dbReference type="GeneID" id="19194850"/>
<feature type="domain" description="Photolyase/cryptochrome alpha/beta" evidence="9">
    <location>
        <begin position="91"/>
        <end position="228"/>
    </location>
</feature>
<dbReference type="STRING" id="1182543.W9WPA5"/>
<reference evidence="10 11" key="1">
    <citation type="submission" date="2013-03" db="EMBL/GenBank/DDBJ databases">
        <title>The Genome Sequence of Cladophialophora psammophila CBS 110553.</title>
        <authorList>
            <consortium name="The Broad Institute Genomics Platform"/>
            <person name="Cuomo C."/>
            <person name="de Hoog S."/>
            <person name="Gorbushina A."/>
            <person name="Walker B."/>
            <person name="Young S.K."/>
            <person name="Zeng Q."/>
            <person name="Gargeya S."/>
            <person name="Fitzgerald M."/>
            <person name="Haas B."/>
            <person name="Abouelleil A."/>
            <person name="Allen A.W."/>
            <person name="Alvarado L."/>
            <person name="Arachchi H.M."/>
            <person name="Berlin A.M."/>
            <person name="Chapman S.B."/>
            <person name="Gainer-Dewar J."/>
            <person name="Goldberg J."/>
            <person name="Griggs A."/>
            <person name="Gujja S."/>
            <person name="Hansen M."/>
            <person name="Howarth C."/>
            <person name="Imamovic A."/>
            <person name="Ireland A."/>
            <person name="Larimer J."/>
            <person name="McCowan C."/>
            <person name="Murphy C."/>
            <person name="Pearson M."/>
            <person name="Poon T.W."/>
            <person name="Priest M."/>
            <person name="Roberts A."/>
            <person name="Saif S."/>
            <person name="Shea T."/>
            <person name="Sisk P."/>
            <person name="Sykes S."/>
            <person name="Wortman J."/>
            <person name="Nusbaum C."/>
            <person name="Birren B."/>
        </authorList>
    </citation>
    <scope>NUCLEOTIDE SEQUENCE [LARGE SCALE GENOMIC DNA]</scope>
    <source>
        <strain evidence="10 11">CBS 110553</strain>
    </source>
</reference>
<dbReference type="EMBL" id="AMGX01000019">
    <property type="protein sequence ID" value="EXJ66486.1"/>
    <property type="molecule type" value="Genomic_DNA"/>
</dbReference>
<dbReference type="AlphaFoldDB" id="W9WPA5"/>
<keyword evidence="3 6" id="KW-0285">Flavoprotein</keyword>
<evidence type="ECO:0000256" key="8">
    <source>
        <dbReference type="SAM" id="MobiDB-lite"/>
    </source>
</evidence>
<dbReference type="GO" id="GO:0005737">
    <property type="term" value="C:cytoplasm"/>
    <property type="evidence" value="ECO:0007669"/>
    <property type="project" value="TreeGrafter"/>
</dbReference>
<dbReference type="OrthoDB" id="435881at2759"/>
<gene>
    <name evidence="10" type="ORF">A1O5_10155</name>
</gene>
<dbReference type="PROSITE" id="PS00691">
    <property type="entry name" value="DNA_PHOTOLYASES_1_2"/>
    <property type="match status" value="1"/>
</dbReference>
<dbReference type="FunFam" id="1.10.579.10:FF:000003">
    <property type="entry name" value="Deoxyribodipyrimidine photo-lyase"/>
    <property type="match status" value="1"/>
</dbReference>
<dbReference type="InterPro" id="IPR036155">
    <property type="entry name" value="Crypto/Photolyase_N_sf"/>
</dbReference>
<comment type="cofactor">
    <cofactor evidence="1">
        <name>(6R)-5,10-methylene-5,6,7,8-tetrahydrofolate</name>
        <dbReference type="ChEBI" id="CHEBI:15636"/>
    </cofactor>
</comment>
<dbReference type="GO" id="GO:0005634">
    <property type="term" value="C:nucleus"/>
    <property type="evidence" value="ECO:0007669"/>
    <property type="project" value="TreeGrafter"/>
</dbReference>
<dbReference type="InterPro" id="IPR036134">
    <property type="entry name" value="Crypto/Photolyase_FAD-like_sf"/>
</dbReference>
<keyword evidence="11" id="KW-1185">Reference proteome</keyword>
<proteinExistence type="inferred from homology"/>
<feature type="region of interest" description="Disordered" evidence="8">
    <location>
        <begin position="1"/>
        <end position="33"/>
    </location>
</feature>
<dbReference type="HOGENOM" id="CLU_010348_2_1_1"/>
<feature type="site" description="Electron transfer via tryptophanyl radical" evidence="7">
    <location>
        <position position="472"/>
    </location>
</feature>
<evidence type="ECO:0000256" key="4">
    <source>
        <dbReference type="ARBA" id="ARBA00022827"/>
    </source>
</evidence>
<keyword evidence="5" id="KW-0157">Chromophore</keyword>
<dbReference type="GO" id="GO:0071949">
    <property type="term" value="F:FAD binding"/>
    <property type="evidence" value="ECO:0007669"/>
    <property type="project" value="TreeGrafter"/>
</dbReference>
<feature type="binding site" evidence="6">
    <location>
        <position position="331"/>
    </location>
    <ligand>
        <name>FAD</name>
        <dbReference type="ChEBI" id="CHEBI:57692"/>
    </ligand>
</feature>
<keyword evidence="4 6" id="KW-0274">FAD</keyword>
<dbReference type="RefSeq" id="XP_007748923.1">
    <property type="nucleotide sequence ID" value="XM_007750733.1"/>
</dbReference>
<dbReference type="SUPFAM" id="SSF52425">
    <property type="entry name" value="Cryptochrome/photolyase, N-terminal domain"/>
    <property type="match status" value="1"/>
</dbReference>
<evidence type="ECO:0000256" key="2">
    <source>
        <dbReference type="ARBA" id="ARBA00005862"/>
    </source>
</evidence>
<dbReference type="PRINTS" id="PR00147">
    <property type="entry name" value="DNAPHOTLYASE"/>
</dbReference>
<feature type="site" description="Electron transfer via tryptophanyl radical" evidence="7">
    <location>
        <position position="419"/>
    </location>
</feature>
<dbReference type="GO" id="GO:0003677">
    <property type="term" value="F:DNA binding"/>
    <property type="evidence" value="ECO:0007669"/>
    <property type="project" value="TreeGrafter"/>
</dbReference>
<feature type="compositionally biased region" description="Basic and acidic residues" evidence="8">
    <location>
        <begin position="1"/>
        <end position="21"/>
    </location>
</feature>
<comment type="caution">
    <text evidence="10">The sequence shown here is derived from an EMBL/GenBank/DDBJ whole genome shotgun (WGS) entry which is preliminary data.</text>
</comment>
<dbReference type="Proteomes" id="UP000019471">
    <property type="component" value="Unassembled WGS sequence"/>
</dbReference>
<dbReference type="Gene3D" id="1.25.40.80">
    <property type="match status" value="1"/>
</dbReference>
<dbReference type="Pfam" id="PF03441">
    <property type="entry name" value="FAD_binding_7"/>
    <property type="match status" value="1"/>
</dbReference>
<evidence type="ECO:0000313" key="11">
    <source>
        <dbReference type="Proteomes" id="UP000019471"/>
    </source>
</evidence>
<sequence length="588" mass="67160">MRPSKRKAEDSTAARNPDQKKVRSAQSASNQYKDSANEIKYGIVLRKYYPPEMTNERAAAYSAGNIERPIETLEKAIKGTQADRDRIQAGKCVVHWFKCDTRITDNKGLRLASNTAKKHNVPLICLYLISPQDFEAHLTAPVRVDFILRNLHVLKGDLGDLNIPLYVETVEKRRNIPSKLIDLCTTWGARHVFCNAEYEVDELRREAALTKACLETGISFNVVHDSCVVEPGKLKSGSGGPISVYSPWLKKWCAYLNQNPNELDKFPPPDKNARIARSKYSELFDTEIPAAPASKQLTEDERKRFHSMWPAGEHEAQNRLHKFVLERIAKYHDTRNFPGANGTSVLSPHLAAGTISARTLVREAREATPVKKLNDDRKQGHSMWIAEVAWRDFYKHVLCHWPYICMNKPFKPEYSKIEWQYDLDQFSKWTEGKTGFPIVDAAMRQVAYTGYMPNRCRMIVASFLAKDLLLDWRMGEKWFMEHLIDGDFASNNGGWGFSASCGVDPQPYFRIFNPLLQSEKFDAKGDYIRKWVPELAEIQDSRGIHDPYNRGHGKLAETNGYPRPIVDHKEARDRALARYRAGIGRKTA</sequence>
<accession>W9WPA5</accession>
<dbReference type="InterPro" id="IPR002081">
    <property type="entry name" value="Cryptochrome/DNA_photolyase_1"/>
</dbReference>
<protein>
    <submittedName>
        <fullName evidence="10">Deoxyribodipyrimidine photo-lyase</fullName>
    </submittedName>
</protein>
<feature type="binding site" evidence="6">
    <location>
        <begin position="485"/>
        <end position="487"/>
    </location>
    <ligand>
        <name>FAD</name>
        <dbReference type="ChEBI" id="CHEBI:57692"/>
    </ligand>
</feature>
<feature type="binding site" evidence="6">
    <location>
        <begin position="387"/>
        <end position="394"/>
    </location>
    <ligand>
        <name>FAD</name>
        <dbReference type="ChEBI" id="CHEBI:57692"/>
    </ligand>
</feature>
<dbReference type="Pfam" id="PF00875">
    <property type="entry name" value="DNA_photolyase"/>
    <property type="match status" value="1"/>
</dbReference>
<dbReference type="GO" id="GO:0043153">
    <property type="term" value="P:entrainment of circadian clock by photoperiod"/>
    <property type="evidence" value="ECO:0007669"/>
    <property type="project" value="TreeGrafter"/>
</dbReference>
<comment type="similarity">
    <text evidence="2">Belongs to the DNA photolyase class-1 family.</text>
</comment>
<feature type="binding site" evidence="6">
    <location>
        <position position="384"/>
    </location>
    <ligand>
        <name>FAD</name>
        <dbReference type="ChEBI" id="CHEBI:57692"/>
    </ligand>
</feature>
<evidence type="ECO:0000256" key="6">
    <source>
        <dbReference type="PIRSR" id="PIRSR602081-1"/>
    </source>
</evidence>
<keyword evidence="10" id="KW-0456">Lyase</keyword>
<dbReference type="GO" id="GO:0006950">
    <property type="term" value="P:response to stress"/>
    <property type="evidence" value="ECO:0007669"/>
    <property type="project" value="UniProtKB-ARBA"/>
</dbReference>
<feature type="site" description="Electron transfer via tryptophanyl radical" evidence="7">
    <location>
        <position position="495"/>
    </location>
</feature>
<organism evidence="10 11">
    <name type="scientific">Cladophialophora psammophila CBS 110553</name>
    <dbReference type="NCBI Taxonomy" id="1182543"/>
    <lineage>
        <taxon>Eukaryota</taxon>
        <taxon>Fungi</taxon>
        <taxon>Dikarya</taxon>
        <taxon>Ascomycota</taxon>
        <taxon>Pezizomycotina</taxon>
        <taxon>Eurotiomycetes</taxon>
        <taxon>Chaetothyriomycetidae</taxon>
        <taxon>Chaetothyriales</taxon>
        <taxon>Herpotrichiellaceae</taxon>
        <taxon>Cladophialophora</taxon>
    </lineage>
</organism>